<accession>A0ABU2C0Y9</accession>
<feature type="transmembrane region" description="Helical" evidence="1">
    <location>
        <begin position="43"/>
        <end position="63"/>
    </location>
</feature>
<evidence type="ECO:0000256" key="1">
    <source>
        <dbReference type="SAM" id="Phobius"/>
    </source>
</evidence>
<dbReference type="EMBL" id="JAVDYG010000001">
    <property type="protein sequence ID" value="MDR7364333.1"/>
    <property type="molecule type" value="Genomic_DNA"/>
</dbReference>
<protein>
    <submittedName>
        <fullName evidence="2">Membrane protein</fullName>
    </submittedName>
</protein>
<proteinExistence type="predicted"/>
<gene>
    <name evidence="2" type="ORF">J2S63_003886</name>
</gene>
<dbReference type="PANTHER" id="PTHR36974:SF1">
    <property type="entry name" value="DOXX FAMILY MEMBRANE PROTEIN"/>
    <property type="match status" value="1"/>
</dbReference>
<dbReference type="RefSeq" id="WP_310305895.1">
    <property type="nucleotide sequence ID" value="NZ_BAAAPS010000005.1"/>
</dbReference>
<keyword evidence="1" id="KW-0812">Transmembrane</keyword>
<keyword evidence="1" id="KW-1133">Transmembrane helix</keyword>
<evidence type="ECO:0000313" key="2">
    <source>
        <dbReference type="EMBL" id="MDR7364333.1"/>
    </source>
</evidence>
<organism evidence="2 3">
    <name type="scientific">Nocardioides marmoribigeumensis</name>
    <dbReference type="NCBI Taxonomy" id="433649"/>
    <lineage>
        <taxon>Bacteria</taxon>
        <taxon>Bacillati</taxon>
        <taxon>Actinomycetota</taxon>
        <taxon>Actinomycetes</taxon>
        <taxon>Propionibacteriales</taxon>
        <taxon>Nocardioidaceae</taxon>
        <taxon>Nocardioides</taxon>
    </lineage>
</organism>
<feature type="transmembrane region" description="Helical" evidence="1">
    <location>
        <begin position="110"/>
        <end position="128"/>
    </location>
</feature>
<dbReference type="PANTHER" id="PTHR36974">
    <property type="entry name" value="MEMBRANE PROTEIN-RELATED"/>
    <property type="match status" value="1"/>
</dbReference>
<feature type="transmembrane region" description="Helical" evidence="1">
    <location>
        <begin position="70"/>
        <end position="90"/>
    </location>
</feature>
<name>A0ABU2C0Y9_9ACTN</name>
<sequence length="137" mass="15116">MPLLRTLARILLGSFLVLAGVAHLTFGREDFRAQVPSWFPLDVDATIVASGVVEVVLGLAFVLLPRHRRVLGLVLALYFVAVLPGNVAQYVEHRDAFGLDTDRARLIRLFFQPVLVIWAVWAGETLAARRSTDRGPG</sequence>
<evidence type="ECO:0000313" key="3">
    <source>
        <dbReference type="Proteomes" id="UP001183648"/>
    </source>
</evidence>
<reference evidence="2 3" key="1">
    <citation type="submission" date="2023-07" db="EMBL/GenBank/DDBJ databases">
        <title>Sequencing the genomes of 1000 actinobacteria strains.</title>
        <authorList>
            <person name="Klenk H.-P."/>
        </authorList>
    </citation>
    <scope>NUCLEOTIDE SEQUENCE [LARGE SCALE GENOMIC DNA]</scope>
    <source>
        <strain evidence="2 3">DSM 19426</strain>
    </source>
</reference>
<keyword evidence="3" id="KW-1185">Reference proteome</keyword>
<dbReference type="Proteomes" id="UP001183648">
    <property type="component" value="Unassembled WGS sequence"/>
</dbReference>
<comment type="caution">
    <text evidence="2">The sequence shown here is derived from an EMBL/GenBank/DDBJ whole genome shotgun (WGS) entry which is preliminary data.</text>
</comment>
<keyword evidence="1" id="KW-0472">Membrane</keyword>